<dbReference type="SMART" id="SM01185">
    <property type="entry name" value="EFP"/>
    <property type="match status" value="1"/>
</dbReference>
<dbReference type="GO" id="GO:0003746">
    <property type="term" value="F:translation elongation factor activity"/>
    <property type="evidence" value="ECO:0007669"/>
    <property type="project" value="InterPro"/>
</dbReference>
<dbReference type="OrthoDB" id="10259892at2759"/>
<dbReference type="InterPro" id="IPR014722">
    <property type="entry name" value="Rib_uL2_dom2"/>
</dbReference>
<name>A0A5N5GNM2_9ROSA</name>
<dbReference type="GO" id="GO:0043043">
    <property type="term" value="P:peptide biosynthetic process"/>
    <property type="evidence" value="ECO:0007669"/>
    <property type="project" value="InterPro"/>
</dbReference>
<dbReference type="Pfam" id="PF09285">
    <property type="entry name" value="Elong-fact-P_C"/>
    <property type="match status" value="1"/>
</dbReference>
<dbReference type="Proteomes" id="UP000327157">
    <property type="component" value="Chromosome 3"/>
</dbReference>
<reference evidence="4 5" key="3">
    <citation type="submission" date="2019-11" db="EMBL/GenBank/DDBJ databases">
        <title>A de novo genome assembly of a pear dwarfing rootstock.</title>
        <authorList>
            <person name="Wang F."/>
            <person name="Wang J."/>
            <person name="Li S."/>
            <person name="Zhang Y."/>
            <person name="Fang M."/>
            <person name="Ma L."/>
            <person name="Zhao Y."/>
            <person name="Jiang S."/>
        </authorList>
    </citation>
    <scope>NUCLEOTIDE SEQUENCE [LARGE SCALE GENOMIC DNA]</scope>
    <source>
        <strain evidence="4">S2</strain>
        <tissue evidence="4">Leaf</tissue>
    </source>
</reference>
<gene>
    <name evidence="4" type="ORF">D8674_022961</name>
</gene>
<dbReference type="SMART" id="SM00841">
    <property type="entry name" value="Elong-fact-P_C"/>
    <property type="match status" value="1"/>
</dbReference>
<protein>
    <recommendedName>
        <fullName evidence="6">Elongation factor P</fullName>
    </recommendedName>
</protein>
<reference evidence="4 5" key="1">
    <citation type="submission" date="2019-09" db="EMBL/GenBank/DDBJ databases">
        <authorList>
            <person name="Ou C."/>
        </authorList>
    </citation>
    <scope>NUCLEOTIDE SEQUENCE [LARGE SCALE GENOMIC DNA]</scope>
    <source>
        <strain evidence="4">S2</strain>
        <tissue evidence="4">Leaf</tissue>
    </source>
</reference>
<dbReference type="Gene3D" id="2.40.50.140">
    <property type="entry name" value="Nucleic acid-binding proteins"/>
    <property type="match status" value="2"/>
</dbReference>
<dbReference type="SUPFAM" id="SSF50249">
    <property type="entry name" value="Nucleic acid-binding proteins"/>
    <property type="match status" value="2"/>
</dbReference>
<dbReference type="InterPro" id="IPR008991">
    <property type="entry name" value="Translation_prot_SH3-like_sf"/>
</dbReference>
<dbReference type="AlphaFoldDB" id="A0A5N5GNM2"/>
<dbReference type="InterPro" id="IPR013185">
    <property type="entry name" value="Transl_elong_KOW-like"/>
</dbReference>
<dbReference type="InterPro" id="IPR015365">
    <property type="entry name" value="Elong-fact-P_C"/>
</dbReference>
<feature type="domain" description="Elongation factor P C-terminal" evidence="2">
    <location>
        <begin position="202"/>
        <end position="257"/>
    </location>
</feature>
<dbReference type="InterPro" id="IPR020599">
    <property type="entry name" value="Transl_elong_fac_P/YeiP"/>
</dbReference>
<evidence type="ECO:0008006" key="6">
    <source>
        <dbReference type="Google" id="ProtNLM"/>
    </source>
</evidence>
<accession>A0A5N5GNM2</accession>
<dbReference type="SUPFAM" id="SSF50104">
    <property type="entry name" value="Translation proteins SH3-like domain"/>
    <property type="match status" value="1"/>
</dbReference>
<feature type="domain" description="Translation elongation factor P/YeiP central" evidence="3">
    <location>
        <begin position="139"/>
        <end position="194"/>
    </location>
</feature>
<sequence length="295" mass="32546">MQAVAKLSKNLPRPLFLLLAPRTLTTLTSSSSLSHSLSSPGCDSAILQTTYTCLAGRTLLRSPWSAIQHRGAVVQGADVKPGNIIERNDRIYQVLKAEHSHEGRGKAVVKVEVRDLDSGNKTSLRLSTDEQLDKVFVESKTYVYMCTDRDGIVCLIDPDTLDQLDVPEDLFAKKAKYLQEEMKVTVELYNDKPLSVKVPKHVTCVVKEAQTPVRGTAQAPKEILAVMEQGFTVKVPPHIVEGEAVVVDTGDDSYVKRMRLMIEMLKLIPGQAIMLNIIVSIGWRAGDSVAQLHDD</sequence>
<dbReference type="PANTHER" id="PTHR30053:SF14">
    <property type="entry name" value="TRANSLATION ELONGATION FACTOR KOW-LIKE DOMAIN-CONTAINING PROTEIN"/>
    <property type="match status" value="1"/>
</dbReference>
<proteinExistence type="inferred from homology"/>
<comment type="caution">
    <text evidence="4">The sequence shown here is derived from an EMBL/GenBank/DDBJ whole genome shotgun (WGS) entry which is preliminary data.</text>
</comment>
<reference evidence="5" key="2">
    <citation type="submission" date="2019-10" db="EMBL/GenBank/DDBJ databases">
        <title>A de novo genome assembly of a pear dwarfing rootstock.</title>
        <authorList>
            <person name="Wang F."/>
            <person name="Wang J."/>
            <person name="Li S."/>
            <person name="Zhang Y."/>
            <person name="Fang M."/>
            <person name="Ma L."/>
            <person name="Zhao Y."/>
            <person name="Jiang S."/>
        </authorList>
    </citation>
    <scope>NUCLEOTIDE SEQUENCE [LARGE SCALE GENOMIC DNA]</scope>
</reference>
<evidence type="ECO:0000313" key="5">
    <source>
        <dbReference type="Proteomes" id="UP000327157"/>
    </source>
</evidence>
<keyword evidence="5" id="KW-1185">Reference proteome</keyword>
<dbReference type="InterPro" id="IPR001059">
    <property type="entry name" value="Transl_elong_P/YeiP_cen"/>
</dbReference>
<evidence type="ECO:0000259" key="3">
    <source>
        <dbReference type="SMART" id="SM01185"/>
    </source>
</evidence>
<evidence type="ECO:0000256" key="1">
    <source>
        <dbReference type="ARBA" id="ARBA00009479"/>
    </source>
</evidence>
<dbReference type="Gene3D" id="2.30.30.30">
    <property type="match status" value="1"/>
</dbReference>
<dbReference type="InterPro" id="IPR012340">
    <property type="entry name" value="NA-bd_OB-fold"/>
</dbReference>
<dbReference type="GO" id="GO:0005737">
    <property type="term" value="C:cytoplasm"/>
    <property type="evidence" value="ECO:0007669"/>
    <property type="project" value="InterPro"/>
</dbReference>
<evidence type="ECO:0000313" key="4">
    <source>
        <dbReference type="EMBL" id="KAB2616373.1"/>
    </source>
</evidence>
<dbReference type="Pfam" id="PF01132">
    <property type="entry name" value="EFP"/>
    <property type="match status" value="1"/>
</dbReference>
<evidence type="ECO:0000259" key="2">
    <source>
        <dbReference type="SMART" id="SM00841"/>
    </source>
</evidence>
<comment type="similarity">
    <text evidence="1">Belongs to the elongation factor P family.</text>
</comment>
<dbReference type="PANTHER" id="PTHR30053">
    <property type="entry name" value="ELONGATION FACTOR P"/>
    <property type="match status" value="1"/>
</dbReference>
<organism evidence="4 5">
    <name type="scientific">Pyrus ussuriensis x Pyrus communis</name>
    <dbReference type="NCBI Taxonomy" id="2448454"/>
    <lineage>
        <taxon>Eukaryota</taxon>
        <taxon>Viridiplantae</taxon>
        <taxon>Streptophyta</taxon>
        <taxon>Embryophyta</taxon>
        <taxon>Tracheophyta</taxon>
        <taxon>Spermatophyta</taxon>
        <taxon>Magnoliopsida</taxon>
        <taxon>eudicotyledons</taxon>
        <taxon>Gunneridae</taxon>
        <taxon>Pentapetalae</taxon>
        <taxon>rosids</taxon>
        <taxon>fabids</taxon>
        <taxon>Rosales</taxon>
        <taxon>Rosaceae</taxon>
        <taxon>Amygdaloideae</taxon>
        <taxon>Maleae</taxon>
        <taxon>Pyrus</taxon>
    </lineage>
</organism>
<dbReference type="Pfam" id="PF08207">
    <property type="entry name" value="EFP_N"/>
    <property type="match status" value="1"/>
</dbReference>
<dbReference type="EMBL" id="SMOL01000402">
    <property type="protein sequence ID" value="KAB2616373.1"/>
    <property type="molecule type" value="Genomic_DNA"/>
</dbReference>